<evidence type="ECO:0000259" key="2">
    <source>
        <dbReference type="Pfam" id="PF13372"/>
    </source>
</evidence>
<feature type="domain" description="Alginate export" evidence="2">
    <location>
        <begin position="95"/>
        <end position="343"/>
    </location>
</feature>
<name>A0A069QNE7_HOYLO</name>
<keyword evidence="4" id="KW-1185">Reference proteome</keyword>
<gene>
    <name evidence="3" type="ORF">HMPREF1991_02596</name>
</gene>
<dbReference type="InterPro" id="IPR025388">
    <property type="entry name" value="Alginate_export_dom"/>
</dbReference>
<dbReference type="EMBL" id="JNGW01000112">
    <property type="protein sequence ID" value="KDR51371.1"/>
    <property type="molecule type" value="Genomic_DNA"/>
</dbReference>
<dbReference type="Pfam" id="PF13372">
    <property type="entry name" value="Alginate_exp"/>
    <property type="match status" value="1"/>
</dbReference>
<comment type="caution">
    <text evidence="3">The sequence shown here is derived from an EMBL/GenBank/DDBJ whole genome shotgun (WGS) entry which is preliminary data.</text>
</comment>
<reference evidence="3 4" key="1">
    <citation type="submission" date="2013-08" db="EMBL/GenBank/DDBJ databases">
        <authorList>
            <person name="Weinstock G."/>
            <person name="Sodergren E."/>
            <person name="Wylie T."/>
            <person name="Fulton L."/>
            <person name="Fulton R."/>
            <person name="Fronick C."/>
            <person name="O'Laughlin M."/>
            <person name="Godfrey J."/>
            <person name="Miner T."/>
            <person name="Herter B."/>
            <person name="Appelbaum E."/>
            <person name="Cordes M."/>
            <person name="Lek S."/>
            <person name="Wollam A."/>
            <person name="Pepin K.H."/>
            <person name="Palsikar V.B."/>
            <person name="Mitreva M."/>
            <person name="Wilson R.K."/>
        </authorList>
    </citation>
    <scope>NUCLEOTIDE SEQUENCE [LARGE SCALE GENOMIC DNA]</scope>
    <source>
        <strain evidence="3 4">ATCC 15930</strain>
    </source>
</reference>
<feature type="chain" id="PRO_5001668284" description="Alginate export domain-containing protein" evidence="1">
    <location>
        <begin position="20"/>
        <end position="418"/>
    </location>
</feature>
<dbReference type="PATRIC" id="fig|1122985.7.peg.2686"/>
<protein>
    <recommendedName>
        <fullName evidence="2">Alginate export domain-containing protein</fullName>
    </recommendedName>
</protein>
<dbReference type="SUPFAM" id="SSF56935">
    <property type="entry name" value="Porins"/>
    <property type="match status" value="1"/>
</dbReference>
<keyword evidence="1" id="KW-0732">Signal</keyword>
<dbReference type="eggNOG" id="COG3203">
    <property type="taxonomic scope" value="Bacteria"/>
</dbReference>
<dbReference type="Proteomes" id="UP000027442">
    <property type="component" value="Unassembled WGS sequence"/>
</dbReference>
<organism evidence="3 4">
    <name type="scientific">Hoylesella loescheii DSM 19665 = JCM 12249 = ATCC 15930</name>
    <dbReference type="NCBI Taxonomy" id="1122985"/>
    <lineage>
        <taxon>Bacteria</taxon>
        <taxon>Pseudomonadati</taxon>
        <taxon>Bacteroidota</taxon>
        <taxon>Bacteroidia</taxon>
        <taxon>Bacteroidales</taxon>
        <taxon>Prevotellaceae</taxon>
        <taxon>Hoylesella</taxon>
    </lineage>
</organism>
<dbReference type="Gene3D" id="2.40.160.100">
    <property type="match status" value="1"/>
</dbReference>
<evidence type="ECO:0000313" key="3">
    <source>
        <dbReference type="EMBL" id="KDR51371.1"/>
    </source>
</evidence>
<dbReference type="HOGENOM" id="CLU_038567_0_0_10"/>
<dbReference type="AlphaFoldDB" id="A0A069QNE7"/>
<dbReference type="RefSeq" id="WP_025789883.1">
    <property type="nucleotide sequence ID" value="NZ_KB899212.1"/>
</dbReference>
<feature type="signal peptide" evidence="1">
    <location>
        <begin position="1"/>
        <end position="19"/>
    </location>
</feature>
<evidence type="ECO:0000313" key="4">
    <source>
        <dbReference type="Proteomes" id="UP000027442"/>
    </source>
</evidence>
<proteinExistence type="predicted"/>
<accession>A0A069QNE7</accession>
<dbReference type="InterPro" id="IPR053728">
    <property type="entry name" value="Alginate_Permeability_Chnl"/>
</dbReference>
<sequence length="418" mass="48044">MKKTFIALSLLAIPTMMWAQDENEINVDAQVRARAEYRNGYQELRPEGAQPAFFVNERARLGIGYQRGDGLSAKLSVQQVSVWGKYRQIEKSGDIMMNEAWGQLRFGENFFAKLGRQILSYDDERLFGELDWNVAGRSHDALKLGYENDMHKLHLILAFSQEEERLLGTKYNHTGQPYKHMQTLWYHYGNEEKPFGISALFSNLGWEHNPSAEGDARFMQTLGAYVTYRPEKFDLQASVYYQTGKQYVTYNKISAWMASVNAGFMPNEQWKFNLGYDYLSGEDGKGDTYNAFDPLYGTHHKFYGAMDYFYVTGHRTLGLQDIQLGVTFTPNEKLALKANGHYFLDGVKIDGKDQGLGAEVDLQLDYELMKDVKLTVGYSTMFASKWLPAPAGPESYKRWQDWAFVSLNINPRILSFKW</sequence>
<evidence type="ECO:0000256" key="1">
    <source>
        <dbReference type="SAM" id="SignalP"/>
    </source>
</evidence>